<sequence length="53" mass="5931">MVWMCQPFVLSAFLNFQVAFGRAAAGYKPPAPTFRLPETARFKLAPTSRCPLK</sequence>
<reference evidence="1 2" key="1">
    <citation type="submission" date="2009-01" db="EMBL/GenBank/DDBJ databases">
        <authorList>
            <person name="Fulton L."/>
            <person name="Clifton S."/>
            <person name="Chinwalla A.T."/>
            <person name="Mitreva M."/>
            <person name="Sodergren E."/>
            <person name="Weinstock G."/>
            <person name="Clifton S."/>
            <person name="Dooling D.J."/>
            <person name="Fulton B."/>
            <person name="Minx P."/>
            <person name="Pepin K.H."/>
            <person name="Johnson M."/>
            <person name="Bhonagiri V."/>
            <person name="Nash W.E."/>
            <person name="Mardis E.R."/>
            <person name="Wilson R.K."/>
        </authorList>
    </citation>
    <scope>NUCLEOTIDE SEQUENCE [LARGE SCALE GENOMIC DNA]</scope>
    <source>
        <strain evidence="1 2">ATCC 23834</strain>
    </source>
</reference>
<dbReference type="Proteomes" id="UP000005837">
    <property type="component" value="Unassembled WGS sequence"/>
</dbReference>
<dbReference type="AlphaFoldDB" id="C0DXN4"/>
<dbReference type="EMBL" id="ACEA01000045">
    <property type="protein sequence ID" value="EEG23215.1"/>
    <property type="molecule type" value="Genomic_DNA"/>
</dbReference>
<accession>C0DXN4</accession>
<proteinExistence type="predicted"/>
<protein>
    <submittedName>
        <fullName evidence="1">Uncharacterized protein</fullName>
    </submittedName>
</protein>
<gene>
    <name evidence="1" type="ORF">EIKCOROL_02145</name>
</gene>
<evidence type="ECO:0000313" key="1">
    <source>
        <dbReference type="EMBL" id="EEG23215.1"/>
    </source>
</evidence>
<evidence type="ECO:0000313" key="2">
    <source>
        <dbReference type="Proteomes" id="UP000005837"/>
    </source>
</evidence>
<dbReference type="HOGENOM" id="CLU_3061120_0_0_4"/>
<comment type="caution">
    <text evidence="1">The sequence shown here is derived from an EMBL/GenBank/DDBJ whole genome shotgun (WGS) entry which is preliminary data.</text>
</comment>
<name>C0DXN4_EIKCO</name>
<organism evidence="1 2">
    <name type="scientific">Eikenella corrodens ATCC 23834</name>
    <dbReference type="NCBI Taxonomy" id="546274"/>
    <lineage>
        <taxon>Bacteria</taxon>
        <taxon>Pseudomonadati</taxon>
        <taxon>Pseudomonadota</taxon>
        <taxon>Betaproteobacteria</taxon>
        <taxon>Neisseriales</taxon>
        <taxon>Neisseriaceae</taxon>
        <taxon>Eikenella</taxon>
    </lineage>
</organism>